<dbReference type="Gene3D" id="3.50.50.60">
    <property type="entry name" value="FAD/NAD(P)-binding domain"/>
    <property type="match status" value="2"/>
</dbReference>
<gene>
    <name evidence="4" type="ORF">BOTNAR_0294g00040</name>
</gene>
<sequence>MTSERTIDIVIIGAGSRISGIYAAKFYLDIHPQCRLVILDRDTCVGGVWNSRRGYDSFWTQWTVGTAEFSDLPMTRPPEEDVYYEFFKAKYTTKYFEDYVDTHRYGDTTLRDRIKLSTEVRSLLRKDGKWMIETVDAVSGALDTWKTTKLIVASGLNSIPNMPLLPGKDLFQGPILHQNDFGSSKVLTSPDIQEITVLGAGKSSADMVYSAVKAGKTVSWIIKASDTNGPGFLLSPKGKGPYRNAFEVGLTRITATFVPSFLNGNSWWTWFLHSTKYGVKIMNAFWSAVDNETRKDADFNERKNLQGFEKLNPQSPIFWQNCTGGLLHQVDFFDVIAEKVRIYCADIANIEEHKILLKDGNAVPADAILCGTGWVPSLQFFTEDQKNHLLTSEADQKVVSRFPQLANPPPHYRRPVTHTPYRLYRHIAPLLTSDSEIDGNSIEFIGQVSVGDYFPVVQCQSMWATAYLDGKLALPPSQEQQKEVALFTAWNSRRYLSSGDEGNNMTFELVGYCDSLLQDLGLKSHRRGWFKDLFAPFVASNFAGLKDEYLKKYESDETKGA</sequence>
<dbReference type="OrthoDB" id="2915840at2759"/>
<dbReference type="Proteomes" id="UP000297452">
    <property type="component" value="Unassembled WGS sequence"/>
</dbReference>
<keyword evidence="1" id="KW-0285">Flavoprotein</keyword>
<dbReference type="STRING" id="278944.A0A4Z1I958"/>
<evidence type="ECO:0000256" key="3">
    <source>
        <dbReference type="ARBA" id="ARBA00023002"/>
    </source>
</evidence>
<dbReference type="Pfam" id="PF13738">
    <property type="entry name" value="Pyr_redox_3"/>
    <property type="match status" value="1"/>
</dbReference>
<name>A0A4Z1I958_9HELO</name>
<dbReference type="EMBL" id="PQXJ01000294">
    <property type="protein sequence ID" value="TGO53473.1"/>
    <property type="molecule type" value="Genomic_DNA"/>
</dbReference>
<keyword evidence="2" id="KW-0274">FAD</keyword>
<comment type="caution">
    <text evidence="4">The sequence shown here is derived from an EMBL/GenBank/DDBJ whole genome shotgun (WGS) entry which is preliminary data.</text>
</comment>
<accession>A0A4Z1I958</accession>
<proteinExistence type="predicted"/>
<dbReference type="SUPFAM" id="SSF51905">
    <property type="entry name" value="FAD/NAD(P)-binding domain"/>
    <property type="match status" value="1"/>
</dbReference>
<dbReference type="InterPro" id="IPR050346">
    <property type="entry name" value="FMO-like"/>
</dbReference>
<keyword evidence="3" id="KW-0560">Oxidoreductase</keyword>
<protein>
    <submittedName>
        <fullName evidence="4">Uncharacterized protein</fullName>
    </submittedName>
</protein>
<dbReference type="PANTHER" id="PTHR23023">
    <property type="entry name" value="DIMETHYLANILINE MONOOXYGENASE"/>
    <property type="match status" value="1"/>
</dbReference>
<keyword evidence="5" id="KW-1185">Reference proteome</keyword>
<reference evidence="4 5" key="1">
    <citation type="submission" date="2017-12" db="EMBL/GenBank/DDBJ databases">
        <title>Comparative genomics of Botrytis spp.</title>
        <authorList>
            <person name="Valero-Jimenez C.A."/>
            <person name="Tapia P."/>
            <person name="Veloso J."/>
            <person name="Silva-Moreno E."/>
            <person name="Staats M."/>
            <person name="Valdes J.H."/>
            <person name="Van Kan J.A.L."/>
        </authorList>
    </citation>
    <scope>NUCLEOTIDE SEQUENCE [LARGE SCALE GENOMIC DNA]</scope>
    <source>
        <strain evidence="4 5">MUCL2120</strain>
    </source>
</reference>
<organism evidence="4 5">
    <name type="scientific">Botryotinia narcissicola</name>
    <dbReference type="NCBI Taxonomy" id="278944"/>
    <lineage>
        <taxon>Eukaryota</taxon>
        <taxon>Fungi</taxon>
        <taxon>Dikarya</taxon>
        <taxon>Ascomycota</taxon>
        <taxon>Pezizomycotina</taxon>
        <taxon>Leotiomycetes</taxon>
        <taxon>Helotiales</taxon>
        <taxon>Sclerotiniaceae</taxon>
        <taxon>Botryotinia</taxon>
    </lineage>
</organism>
<evidence type="ECO:0000256" key="2">
    <source>
        <dbReference type="ARBA" id="ARBA00022827"/>
    </source>
</evidence>
<dbReference type="AlphaFoldDB" id="A0A4Z1I958"/>
<evidence type="ECO:0000256" key="1">
    <source>
        <dbReference type="ARBA" id="ARBA00022630"/>
    </source>
</evidence>
<evidence type="ECO:0000313" key="5">
    <source>
        <dbReference type="Proteomes" id="UP000297452"/>
    </source>
</evidence>
<dbReference type="InterPro" id="IPR036188">
    <property type="entry name" value="FAD/NAD-bd_sf"/>
</dbReference>
<evidence type="ECO:0000313" key="4">
    <source>
        <dbReference type="EMBL" id="TGO53473.1"/>
    </source>
</evidence>
<dbReference type="GO" id="GO:0016491">
    <property type="term" value="F:oxidoreductase activity"/>
    <property type="evidence" value="ECO:0007669"/>
    <property type="project" value="UniProtKB-KW"/>
</dbReference>